<dbReference type="OrthoDB" id="10249433at2759"/>
<evidence type="ECO:0000259" key="1">
    <source>
        <dbReference type="Pfam" id="PF12146"/>
    </source>
</evidence>
<dbReference type="Gene3D" id="3.40.50.1820">
    <property type="entry name" value="alpha/beta hydrolase"/>
    <property type="match status" value="1"/>
</dbReference>
<dbReference type="AlphaFoldDB" id="A0A1J4J9L2"/>
<dbReference type="Proteomes" id="UP000179807">
    <property type="component" value="Unassembled WGS sequence"/>
</dbReference>
<accession>A0A1J4J9L2</accession>
<name>A0A1J4J9L2_9EUKA</name>
<dbReference type="InterPro" id="IPR029058">
    <property type="entry name" value="AB_hydrolase_fold"/>
</dbReference>
<proteinExistence type="predicted"/>
<dbReference type="PANTHER" id="PTHR43358">
    <property type="entry name" value="ALPHA/BETA-HYDROLASE"/>
    <property type="match status" value="1"/>
</dbReference>
<dbReference type="Pfam" id="PF12146">
    <property type="entry name" value="Hydrolase_4"/>
    <property type="match status" value="1"/>
</dbReference>
<organism evidence="2 3">
    <name type="scientific">Tritrichomonas foetus</name>
    <dbReference type="NCBI Taxonomy" id="1144522"/>
    <lineage>
        <taxon>Eukaryota</taxon>
        <taxon>Metamonada</taxon>
        <taxon>Parabasalia</taxon>
        <taxon>Tritrichomonadida</taxon>
        <taxon>Tritrichomonadidae</taxon>
        <taxon>Tritrichomonas</taxon>
    </lineage>
</organism>
<dbReference type="SUPFAM" id="SSF53474">
    <property type="entry name" value="alpha/beta-Hydrolases"/>
    <property type="match status" value="1"/>
</dbReference>
<feature type="domain" description="Serine aminopeptidase S33" evidence="1">
    <location>
        <begin position="69"/>
        <end position="174"/>
    </location>
</feature>
<dbReference type="InterPro" id="IPR022742">
    <property type="entry name" value="Hydrolase_4"/>
</dbReference>
<dbReference type="GeneID" id="94830064"/>
<dbReference type="VEuPathDB" id="TrichDB:TRFO_10289"/>
<dbReference type="InterPro" id="IPR052920">
    <property type="entry name" value="DNA-binding_regulatory"/>
</dbReference>
<reference evidence="2" key="1">
    <citation type="submission" date="2016-10" db="EMBL/GenBank/DDBJ databases">
        <authorList>
            <person name="Benchimol M."/>
            <person name="Almeida L.G."/>
            <person name="Vasconcelos A.T."/>
            <person name="Perreira-Neves A."/>
            <person name="Rosa I.A."/>
            <person name="Tasca T."/>
            <person name="Bogo M.R."/>
            <person name="de Souza W."/>
        </authorList>
    </citation>
    <scope>NUCLEOTIDE SEQUENCE [LARGE SCALE GENOMIC DNA]</scope>
    <source>
        <strain evidence="2">K</strain>
    </source>
</reference>
<comment type="caution">
    <text evidence="2">The sequence shown here is derived from an EMBL/GenBank/DDBJ whole genome shotgun (WGS) entry which is preliminary data.</text>
</comment>
<evidence type="ECO:0000313" key="3">
    <source>
        <dbReference type="Proteomes" id="UP000179807"/>
    </source>
</evidence>
<dbReference type="EMBL" id="MLAK01001215">
    <property type="protein sequence ID" value="OHS95878.1"/>
    <property type="molecule type" value="Genomic_DNA"/>
</dbReference>
<protein>
    <submittedName>
        <fullName evidence="2">Clan SC, family S9, unassigned serine peptidase</fullName>
    </submittedName>
</protein>
<evidence type="ECO:0000313" key="2">
    <source>
        <dbReference type="EMBL" id="OHS95878.1"/>
    </source>
</evidence>
<keyword evidence="3" id="KW-1185">Reference proteome</keyword>
<dbReference type="RefSeq" id="XP_068349015.1">
    <property type="nucleotide sequence ID" value="XM_068495360.1"/>
</dbReference>
<gene>
    <name evidence="2" type="ORF">TRFO_10289</name>
</gene>
<sequence>MGEIYRRAITALIRPKRHVYNEDDLPLSYNLDYYGEVIRTPVKFYNSRKQKIIGSLYKTQKYARGNPCVIYLHGNSSSQYEGRFLVQLFVPIGISVFCFDFSGSGISDGTFVTLGYHEKKDLTSAIEYLKKNHNIHKIALWGRSMGAATAIYALAEHPYISSAVLDSPFSVLREVILSLGKQYHVGIFMTNSTIEKLRTAALDLADFDINEVNPICEVKNCYSPVFFIHAKNDVTIPIEQSIKLFNAYETDLKEIKIVPGDHYSNRPPDVLQEATKFICESLGLTIEFD</sequence>
<dbReference type="PANTHER" id="PTHR43358:SF4">
    <property type="entry name" value="ALPHA_BETA HYDROLASE FOLD-1 DOMAIN-CONTAINING PROTEIN"/>
    <property type="match status" value="1"/>
</dbReference>